<organism evidence="1">
    <name type="scientific">Arundo donax</name>
    <name type="common">Giant reed</name>
    <name type="synonym">Donax arundinaceus</name>
    <dbReference type="NCBI Taxonomy" id="35708"/>
    <lineage>
        <taxon>Eukaryota</taxon>
        <taxon>Viridiplantae</taxon>
        <taxon>Streptophyta</taxon>
        <taxon>Embryophyta</taxon>
        <taxon>Tracheophyta</taxon>
        <taxon>Spermatophyta</taxon>
        <taxon>Magnoliopsida</taxon>
        <taxon>Liliopsida</taxon>
        <taxon>Poales</taxon>
        <taxon>Poaceae</taxon>
        <taxon>PACMAD clade</taxon>
        <taxon>Arundinoideae</taxon>
        <taxon>Arundineae</taxon>
        <taxon>Arundo</taxon>
    </lineage>
</organism>
<proteinExistence type="predicted"/>
<reference evidence="1" key="2">
    <citation type="journal article" date="2015" name="Data Brief">
        <title>Shoot transcriptome of the giant reed, Arundo donax.</title>
        <authorList>
            <person name="Barrero R.A."/>
            <person name="Guerrero F.D."/>
            <person name="Moolhuijzen P."/>
            <person name="Goolsby J.A."/>
            <person name="Tidwell J."/>
            <person name="Bellgard S.E."/>
            <person name="Bellgard M.I."/>
        </authorList>
    </citation>
    <scope>NUCLEOTIDE SEQUENCE</scope>
    <source>
        <tissue evidence="1">Shoot tissue taken approximately 20 cm above the soil surface</tissue>
    </source>
</reference>
<protein>
    <submittedName>
        <fullName evidence="1">Uncharacterized protein</fullName>
    </submittedName>
</protein>
<reference evidence="1" key="1">
    <citation type="submission" date="2014-09" db="EMBL/GenBank/DDBJ databases">
        <authorList>
            <person name="Magalhaes I.L.F."/>
            <person name="Oliveira U."/>
            <person name="Santos F.R."/>
            <person name="Vidigal T.H.D.A."/>
            <person name="Brescovit A.D."/>
            <person name="Santos A.J."/>
        </authorList>
    </citation>
    <scope>NUCLEOTIDE SEQUENCE</scope>
    <source>
        <tissue evidence="1">Shoot tissue taken approximately 20 cm above the soil surface</tissue>
    </source>
</reference>
<dbReference type="EMBL" id="GBRH01279744">
    <property type="protein sequence ID" value="JAD18151.1"/>
    <property type="molecule type" value="Transcribed_RNA"/>
</dbReference>
<dbReference type="AlphaFoldDB" id="A0A0A8XWD3"/>
<accession>A0A0A8XWD3</accession>
<name>A0A0A8XWD3_ARUDO</name>
<sequence length="51" mass="5818">MKTHSLHFGEDHLGRYPILKCLVNIITPCPLLAWKAIFGTARDSYIRHLLG</sequence>
<evidence type="ECO:0000313" key="1">
    <source>
        <dbReference type="EMBL" id="JAD18151.1"/>
    </source>
</evidence>